<evidence type="ECO:0008006" key="3">
    <source>
        <dbReference type="Google" id="ProtNLM"/>
    </source>
</evidence>
<proteinExistence type="predicted"/>
<organism evidence="1 2">
    <name type="scientific">Panicum virgatum</name>
    <name type="common">Blackwell switchgrass</name>
    <dbReference type="NCBI Taxonomy" id="38727"/>
    <lineage>
        <taxon>Eukaryota</taxon>
        <taxon>Viridiplantae</taxon>
        <taxon>Streptophyta</taxon>
        <taxon>Embryophyta</taxon>
        <taxon>Tracheophyta</taxon>
        <taxon>Spermatophyta</taxon>
        <taxon>Magnoliopsida</taxon>
        <taxon>Liliopsida</taxon>
        <taxon>Poales</taxon>
        <taxon>Poaceae</taxon>
        <taxon>PACMAD clade</taxon>
        <taxon>Panicoideae</taxon>
        <taxon>Panicodae</taxon>
        <taxon>Paniceae</taxon>
        <taxon>Panicinae</taxon>
        <taxon>Panicum</taxon>
        <taxon>Panicum sect. Hiantes</taxon>
    </lineage>
</organism>
<sequence length="265" mass="29748">MDPSQALSVGGLTQLEVIGQRSIMIFDPTPLPMSEPSKLFYYRGAVRSGNLDNQLRACNATIFKLNEEEHAPELYANLTQVDHPCVIKALGFANRVEEDINCSYLALTPFNTTFDAYTKKDTGADQNGRLTEDFITLINDIIDGLEELHSLGYYCPDLKCNCVAVIRQSGSISAKIWKFDRCDPGMEEEQKNGDWLRLGQLINSVSANKEVLNLVRKIGNGRLKGKSIMKETALLTVRKKFDNVLAFYLHISVHCQKKPNQSQQE</sequence>
<dbReference type="InterPro" id="IPR011009">
    <property type="entry name" value="Kinase-like_dom_sf"/>
</dbReference>
<reference evidence="1" key="1">
    <citation type="submission" date="2020-05" db="EMBL/GenBank/DDBJ databases">
        <title>WGS assembly of Panicum virgatum.</title>
        <authorList>
            <person name="Lovell J.T."/>
            <person name="Jenkins J."/>
            <person name="Shu S."/>
            <person name="Juenger T.E."/>
            <person name="Schmutz J."/>
        </authorList>
    </citation>
    <scope>NUCLEOTIDE SEQUENCE</scope>
    <source>
        <strain evidence="1">AP13</strain>
    </source>
</reference>
<dbReference type="AlphaFoldDB" id="A0A8T0PHF9"/>
<dbReference type="SUPFAM" id="SSF56112">
    <property type="entry name" value="Protein kinase-like (PK-like)"/>
    <property type="match status" value="1"/>
</dbReference>
<dbReference type="Gene3D" id="1.10.510.10">
    <property type="entry name" value="Transferase(Phosphotransferase) domain 1"/>
    <property type="match status" value="1"/>
</dbReference>
<gene>
    <name evidence="1" type="ORF">PVAP13_8NG226000</name>
</gene>
<dbReference type="Proteomes" id="UP000823388">
    <property type="component" value="Chromosome 8N"/>
</dbReference>
<comment type="caution">
    <text evidence="1">The sequence shown here is derived from an EMBL/GenBank/DDBJ whole genome shotgun (WGS) entry which is preliminary data.</text>
</comment>
<dbReference type="OrthoDB" id="583824at2759"/>
<dbReference type="EMBL" id="CM029052">
    <property type="protein sequence ID" value="KAG2557834.1"/>
    <property type="molecule type" value="Genomic_DNA"/>
</dbReference>
<evidence type="ECO:0000313" key="2">
    <source>
        <dbReference type="Proteomes" id="UP000823388"/>
    </source>
</evidence>
<name>A0A8T0PHF9_PANVG</name>
<protein>
    <recommendedName>
        <fullName evidence="3">Protein kinase domain-containing protein</fullName>
    </recommendedName>
</protein>
<evidence type="ECO:0000313" key="1">
    <source>
        <dbReference type="EMBL" id="KAG2557834.1"/>
    </source>
</evidence>
<keyword evidence="2" id="KW-1185">Reference proteome</keyword>
<accession>A0A8T0PHF9</accession>